<evidence type="ECO:0000256" key="1">
    <source>
        <dbReference type="SAM" id="MobiDB-lite"/>
    </source>
</evidence>
<dbReference type="EMBL" id="JASAOG010000019">
    <property type="protein sequence ID" value="KAK0063938.1"/>
    <property type="molecule type" value="Genomic_DNA"/>
</dbReference>
<name>A0AAD8C1F7_BIOPF</name>
<dbReference type="GO" id="GO:0030983">
    <property type="term" value="F:mismatched DNA binding"/>
    <property type="evidence" value="ECO:0007669"/>
    <property type="project" value="InterPro"/>
</dbReference>
<evidence type="ECO:0000259" key="2">
    <source>
        <dbReference type="Pfam" id="PF05188"/>
    </source>
</evidence>
<protein>
    <submittedName>
        <fullName evidence="3">MutS protein 4-like isoform X2</fullName>
    </submittedName>
</protein>
<organism evidence="3 4">
    <name type="scientific">Biomphalaria pfeifferi</name>
    <name type="common">Bloodfluke planorb</name>
    <name type="synonym">Freshwater snail</name>
    <dbReference type="NCBI Taxonomy" id="112525"/>
    <lineage>
        <taxon>Eukaryota</taxon>
        <taxon>Metazoa</taxon>
        <taxon>Spiralia</taxon>
        <taxon>Lophotrochozoa</taxon>
        <taxon>Mollusca</taxon>
        <taxon>Gastropoda</taxon>
        <taxon>Heterobranchia</taxon>
        <taxon>Euthyneura</taxon>
        <taxon>Panpulmonata</taxon>
        <taxon>Hygrophila</taxon>
        <taxon>Lymnaeoidea</taxon>
        <taxon>Planorbidae</taxon>
        <taxon>Biomphalaria</taxon>
    </lineage>
</organism>
<dbReference type="Proteomes" id="UP001233172">
    <property type="component" value="Unassembled WGS sequence"/>
</dbReference>
<gene>
    <name evidence="3" type="ORF">Bpfe_006623</name>
</gene>
<feature type="domain" description="DNA mismatch repair protein MutS connector" evidence="2">
    <location>
        <begin position="87"/>
        <end position="162"/>
    </location>
</feature>
<evidence type="ECO:0000313" key="4">
    <source>
        <dbReference type="Proteomes" id="UP001233172"/>
    </source>
</evidence>
<sequence length="201" mass="22349">MTTRNIQHPKYVFGILQTPSEDQQISRPTSAISSNSNSTGNRKKPLALPTPLHTVSHRPQTPGKSSTSYTPYTTTSTVSNENSSSAIVAIVEGRGQARGEVGISSLDLKQSILTLSQFSDSNTYEKTMAKLYHLNPLEILLPNTLCESVNNKLFIQLNINFPSIPKISVQRHYYNESKGLYYIKHLCASEYTNIELQISTK</sequence>
<comment type="caution">
    <text evidence="3">The sequence shown here is derived from an EMBL/GenBank/DDBJ whole genome shotgun (WGS) entry which is preliminary data.</text>
</comment>
<dbReference type="Pfam" id="PF05188">
    <property type="entry name" value="MutS_II"/>
    <property type="match status" value="1"/>
</dbReference>
<evidence type="ECO:0000313" key="3">
    <source>
        <dbReference type="EMBL" id="KAK0063938.1"/>
    </source>
</evidence>
<dbReference type="GO" id="GO:0005524">
    <property type="term" value="F:ATP binding"/>
    <property type="evidence" value="ECO:0007669"/>
    <property type="project" value="InterPro"/>
</dbReference>
<feature type="compositionally biased region" description="Polar residues" evidence="1">
    <location>
        <begin position="17"/>
        <end position="40"/>
    </location>
</feature>
<proteinExistence type="predicted"/>
<dbReference type="GO" id="GO:0006298">
    <property type="term" value="P:mismatch repair"/>
    <property type="evidence" value="ECO:0007669"/>
    <property type="project" value="InterPro"/>
</dbReference>
<dbReference type="InterPro" id="IPR036678">
    <property type="entry name" value="MutS_con_dom_sf"/>
</dbReference>
<reference evidence="3" key="2">
    <citation type="submission" date="2023-04" db="EMBL/GenBank/DDBJ databases">
        <authorList>
            <person name="Bu L."/>
            <person name="Lu L."/>
            <person name="Laidemitt M.R."/>
            <person name="Zhang S.M."/>
            <person name="Mutuku M."/>
            <person name="Mkoji G."/>
            <person name="Steinauer M."/>
            <person name="Loker E.S."/>
        </authorList>
    </citation>
    <scope>NUCLEOTIDE SEQUENCE</scope>
    <source>
        <strain evidence="3">KasaAsao</strain>
        <tissue evidence="3">Whole Snail</tissue>
    </source>
</reference>
<dbReference type="InterPro" id="IPR007860">
    <property type="entry name" value="DNA_mmatch_repair_MutS_con_dom"/>
</dbReference>
<feature type="compositionally biased region" description="Low complexity" evidence="1">
    <location>
        <begin position="65"/>
        <end position="79"/>
    </location>
</feature>
<feature type="region of interest" description="Disordered" evidence="1">
    <location>
        <begin position="17"/>
        <end position="79"/>
    </location>
</feature>
<dbReference type="Gene3D" id="3.30.420.110">
    <property type="entry name" value="MutS, connector domain"/>
    <property type="match status" value="1"/>
</dbReference>
<keyword evidence="4" id="KW-1185">Reference proteome</keyword>
<accession>A0AAD8C1F7</accession>
<dbReference type="AlphaFoldDB" id="A0AAD8C1F7"/>
<reference evidence="3" key="1">
    <citation type="journal article" date="2023" name="PLoS Negl. Trop. Dis.">
        <title>A genome sequence for Biomphalaria pfeifferi, the major vector snail for the human-infecting parasite Schistosoma mansoni.</title>
        <authorList>
            <person name="Bu L."/>
            <person name="Lu L."/>
            <person name="Laidemitt M.R."/>
            <person name="Zhang S.M."/>
            <person name="Mutuku M."/>
            <person name="Mkoji G."/>
            <person name="Steinauer M."/>
            <person name="Loker E.S."/>
        </authorList>
    </citation>
    <scope>NUCLEOTIDE SEQUENCE</scope>
    <source>
        <strain evidence="3">KasaAsao</strain>
    </source>
</reference>